<dbReference type="GeneID" id="15926502"/>
<dbReference type="Pfam" id="PF11126">
    <property type="entry name" value="Phage_DsbA"/>
    <property type="match status" value="1"/>
</dbReference>
<evidence type="ECO:0000313" key="2">
    <source>
        <dbReference type="Proteomes" id="UP000201461"/>
    </source>
</evidence>
<keyword evidence="2" id="KW-1185">Reference proteome</keyword>
<dbReference type="OrthoDB" id="22549at10239"/>
<dbReference type="Proteomes" id="UP000201461">
    <property type="component" value="Segment"/>
</dbReference>
<accession>R9TG37</accession>
<dbReference type="InterPro" id="IPR020313">
    <property type="entry name" value="Double-stranded_DNA-bd"/>
</dbReference>
<dbReference type="EMBL" id="HQ317393">
    <property type="protein sequence ID" value="AGN30053.1"/>
    <property type="molecule type" value="Genomic_DNA"/>
</dbReference>
<proteinExistence type="predicted"/>
<organism evidence="1 2">
    <name type="scientific">Vibrio phage nt-1</name>
    <dbReference type="NCBI Taxonomy" id="115992"/>
    <lineage>
        <taxon>Viruses</taxon>
        <taxon>Duplodnaviria</taxon>
        <taxon>Heunggongvirae</taxon>
        <taxon>Uroviricota</taxon>
        <taxon>Caudoviricetes</taxon>
        <taxon>Pantevenvirales</taxon>
        <taxon>Straboviridae</taxon>
        <taxon>Mylasvirus</taxon>
        <taxon>Mylasvirus persius</taxon>
    </lineage>
</organism>
<evidence type="ECO:0000313" key="1">
    <source>
        <dbReference type="EMBL" id="AGN30053.1"/>
    </source>
</evidence>
<protein>
    <submittedName>
        <fullName evidence="1">DsbA dsDNA binding protein late transcription</fullName>
    </submittedName>
</protein>
<dbReference type="KEGG" id="vg:15926502"/>
<name>R9TG37_9CAUD</name>
<sequence>MDILEYETISTPQDKQEVINMIKEAAASLLRTEGEASLRKDIAARAKEEFEIPAADFNKVVKMYHKQNRIEEQQKYEKVDTLYEKLFDDEE</sequence>
<gene>
    <name evidence="1" type="primary">dsbA</name>
    <name evidence="1" type="ORF">VPFG_00049</name>
</gene>
<reference evidence="1 2" key="1">
    <citation type="journal article" date="2014" name="Genome Biol. Evol.">
        <title>Composite Conserved Promoter-Terminator Motifs (PeSLs) that Mediate Modular Shuffling in the Diverse T4-Like Myoviruses.</title>
        <authorList>
            <person name="Comeau A.M."/>
            <person name="Arbiol C."/>
            <person name="Krisch H.M."/>
        </authorList>
    </citation>
    <scope>NUCLEOTIDE SEQUENCE [LARGE SCALE GENOMIC DNA]</scope>
</reference>
<dbReference type="RefSeq" id="YP_008125202.1">
    <property type="nucleotide sequence ID" value="NC_021529.2"/>
</dbReference>